<name>A0A3G8YDH3_9DEIO</name>
<accession>A0A3G8YDH3</accession>
<protein>
    <submittedName>
        <fullName evidence="1">Uncharacterized protein</fullName>
    </submittedName>
</protein>
<keyword evidence="2" id="KW-1185">Reference proteome</keyword>
<organism evidence="1 2">
    <name type="scientific">Deinococcus psychrotolerans</name>
    <dbReference type="NCBI Taxonomy" id="2489213"/>
    <lineage>
        <taxon>Bacteria</taxon>
        <taxon>Thermotogati</taxon>
        <taxon>Deinococcota</taxon>
        <taxon>Deinococci</taxon>
        <taxon>Deinococcales</taxon>
        <taxon>Deinococcaceae</taxon>
        <taxon>Deinococcus</taxon>
    </lineage>
</organism>
<dbReference type="RefSeq" id="WP_124871801.1">
    <property type="nucleotide sequence ID" value="NZ_CP034183.1"/>
</dbReference>
<evidence type="ECO:0000313" key="1">
    <source>
        <dbReference type="EMBL" id="AZI43372.1"/>
    </source>
</evidence>
<dbReference type="Proteomes" id="UP000276417">
    <property type="component" value="Chromosome 1"/>
</dbReference>
<evidence type="ECO:0000313" key="2">
    <source>
        <dbReference type="Proteomes" id="UP000276417"/>
    </source>
</evidence>
<gene>
    <name evidence="1" type="ORF">EHF33_11970</name>
</gene>
<reference evidence="1 2" key="1">
    <citation type="submission" date="2018-11" db="EMBL/GenBank/DDBJ databases">
        <title>Deinococcus shelandsis sp. nov., isolated from South Shetland Islands soil of Antarctica.</title>
        <authorList>
            <person name="Tian J."/>
        </authorList>
    </citation>
    <scope>NUCLEOTIDE SEQUENCE [LARGE SCALE GENOMIC DNA]</scope>
    <source>
        <strain evidence="1 2">S14-83T</strain>
    </source>
</reference>
<proteinExistence type="predicted"/>
<dbReference type="EMBL" id="CP034183">
    <property type="protein sequence ID" value="AZI43372.1"/>
    <property type="molecule type" value="Genomic_DNA"/>
</dbReference>
<dbReference type="AlphaFoldDB" id="A0A3G8YDH3"/>
<sequence length="139" mass="14639">MVKAVLSDSAPAAVQAYLAAATRHLPGRARAAVAAELYANLFQRMLDHSLSLSGEANGTAQAWAAALRDFGPPQHTARAFAKVHRWPPLIRTALAALALGSAGYAAARSVHWQALGWPLVQTQSEAQPTGSDAPQYTAQ</sequence>
<dbReference type="OrthoDB" id="71785at2"/>
<dbReference type="KEGG" id="dph:EHF33_11970"/>